<dbReference type="InterPro" id="IPR005823">
    <property type="entry name" value="Ribosomal_uL13_bac-type"/>
</dbReference>
<evidence type="ECO:0000256" key="7">
    <source>
        <dbReference type="RuleBase" id="RU003877"/>
    </source>
</evidence>
<keyword evidence="10" id="KW-1185">Reference proteome</keyword>
<gene>
    <name evidence="6 8" type="primary">rplM</name>
    <name evidence="9" type="ORF">AKJ08_0600</name>
</gene>
<reference evidence="9 10" key="1">
    <citation type="submission" date="2015-08" db="EMBL/GenBank/DDBJ databases">
        <authorList>
            <person name="Babu N.S."/>
            <person name="Beckwith C.J."/>
            <person name="Beseler K.G."/>
            <person name="Brison A."/>
            <person name="Carone J.V."/>
            <person name="Caskin T.P."/>
            <person name="Diamond M."/>
            <person name="Durham M.E."/>
            <person name="Foxe J.M."/>
            <person name="Go M."/>
            <person name="Henderson B.A."/>
            <person name="Jones I.B."/>
            <person name="McGettigan J.A."/>
            <person name="Micheletti S.J."/>
            <person name="Nasrallah M.E."/>
            <person name="Ortiz D."/>
            <person name="Piller C.R."/>
            <person name="Privatt S.R."/>
            <person name="Schneider S.L."/>
            <person name="Sharp S."/>
            <person name="Smith T.C."/>
            <person name="Stanton J.D."/>
            <person name="Ullery H.E."/>
            <person name="Wilson R.J."/>
            <person name="Serrano M.G."/>
            <person name="Buck G."/>
            <person name="Lee V."/>
            <person name="Wang Y."/>
            <person name="Carvalho R."/>
            <person name="Voegtly L."/>
            <person name="Shi R."/>
            <person name="Duckworth R."/>
            <person name="Johnson A."/>
            <person name="Loviza R."/>
            <person name="Walstead R."/>
            <person name="Shah Z."/>
            <person name="Kiflezghi M."/>
            <person name="Wade K."/>
            <person name="Ball S.L."/>
            <person name="Bradley K.W."/>
            <person name="Asai D.J."/>
            <person name="Bowman C.A."/>
            <person name="Russell D.A."/>
            <person name="Pope W.H."/>
            <person name="Jacobs-Sera D."/>
            <person name="Hendrix R.W."/>
            <person name="Hatfull G.F."/>
        </authorList>
    </citation>
    <scope>NUCLEOTIDE SEQUENCE [LARGE SCALE GENOMIC DNA]</scope>
    <source>
        <strain evidence="9 10">DSM 27710</strain>
    </source>
</reference>
<dbReference type="GO" id="GO:0003729">
    <property type="term" value="F:mRNA binding"/>
    <property type="evidence" value="ECO:0007669"/>
    <property type="project" value="TreeGrafter"/>
</dbReference>
<dbReference type="SUPFAM" id="SSF52161">
    <property type="entry name" value="Ribosomal protein L13"/>
    <property type="match status" value="1"/>
</dbReference>
<dbReference type="AlphaFoldDB" id="A0A0K1P9L3"/>
<evidence type="ECO:0000313" key="9">
    <source>
        <dbReference type="EMBL" id="AKU90213.1"/>
    </source>
</evidence>
<dbReference type="InterPro" id="IPR005822">
    <property type="entry name" value="Ribosomal_uL13"/>
</dbReference>
<dbReference type="PANTHER" id="PTHR11545">
    <property type="entry name" value="RIBOSOMAL PROTEIN L13"/>
    <property type="match status" value="1"/>
</dbReference>
<evidence type="ECO:0000256" key="1">
    <source>
        <dbReference type="ARBA" id="ARBA00006227"/>
    </source>
</evidence>
<dbReference type="HAMAP" id="MF_01366">
    <property type="entry name" value="Ribosomal_uL13"/>
    <property type="match status" value="1"/>
</dbReference>
<dbReference type="OrthoDB" id="9801330at2"/>
<dbReference type="Gene3D" id="3.90.1180.10">
    <property type="entry name" value="Ribosomal protein L13"/>
    <property type="match status" value="1"/>
</dbReference>
<dbReference type="FunFam" id="3.90.1180.10:FF:000001">
    <property type="entry name" value="50S ribosomal protein L13"/>
    <property type="match status" value="1"/>
</dbReference>
<evidence type="ECO:0000256" key="2">
    <source>
        <dbReference type="ARBA" id="ARBA00011838"/>
    </source>
</evidence>
<dbReference type="PIRSF" id="PIRSF002181">
    <property type="entry name" value="Ribosomal_L13"/>
    <property type="match status" value="1"/>
</dbReference>
<organism evidence="9 10">
    <name type="scientific">Vulgatibacter incomptus</name>
    <dbReference type="NCBI Taxonomy" id="1391653"/>
    <lineage>
        <taxon>Bacteria</taxon>
        <taxon>Pseudomonadati</taxon>
        <taxon>Myxococcota</taxon>
        <taxon>Myxococcia</taxon>
        <taxon>Myxococcales</taxon>
        <taxon>Cystobacterineae</taxon>
        <taxon>Vulgatibacteraceae</taxon>
        <taxon>Vulgatibacter</taxon>
    </lineage>
</organism>
<dbReference type="InterPro" id="IPR023563">
    <property type="entry name" value="Ribosomal_uL13_CS"/>
</dbReference>
<evidence type="ECO:0000256" key="4">
    <source>
        <dbReference type="ARBA" id="ARBA00023274"/>
    </source>
</evidence>
<dbReference type="GO" id="GO:0022625">
    <property type="term" value="C:cytosolic large ribosomal subunit"/>
    <property type="evidence" value="ECO:0007669"/>
    <property type="project" value="TreeGrafter"/>
</dbReference>
<dbReference type="STRING" id="1391653.AKJ08_0600"/>
<dbReference type="NCBIfam" id="TIGR01066">
    <property type="entry name" value="rplM_bact"/>
    <property type="match status" value="1"/>
</dbReference>
<keyword evidence="4 6" id="KW-0687">Ribonucleoprotein</keyword>
<protein>
    <recommendedName>
        <fullName evidence="5 6">Large ribosomal subunit protein uL13</fullName>
    </recommendedName>
</protein>
<accession>A0A0K1P9L3</accession>
<evidence type="ECO:0000256" key="5">
    <source>
        <dbReference type="ARBA" id="ARBA00035201"/>
    </source>
</evidence>
<keyword evidence="3 6" id="KW-0689">Ribosomal protein</keyword>
<evidence type="ECO:0000313" key="10">
    <source>
        <dbReference type="Proteomes" id="UP000055590"/>
    </source>
</evidence>
<evidence type="ECO:0000256" key="8">
    <source>
        <dbReference type="RuleBase" id="RU003878"/>
    </source>
</evidence>
<evidence type="ECO:0000256" key="6">
    <source>
        <dbReference type="HAMAP-Rule" id="MF_01366"/>
    </source>
</evidence>
<dbReference type="GO" id="GO:0006412">
    <property type="term" value="P:translation"/>
    <property type="evidence" value="ECO:0007669"/>
    <property type="project" value="UniProtKB-UniRule"/>
</dbReference>
<name>A0A0K1P9L3_9BACT</name>
<dbReference type="InterPro" id="IPR036899">
    <property type="entry name" value="Ribosomal_uL13_sf"/>
</dbReference>
<dbReference type="GO" id="GO:0017148">
    <property type="term" value="P:negative regulation of translation"/>
    <property type="evidence" value="ECO:0007669"/>
    <property type="project" value="TreeGrafter"/>
</dbReference>
<dbReference type="PANTHER" id="PTHR11545:SF2">
    <property type="entry name" value="LARGE RIBOSOMAL SUBUNIT PROTEIN UL13M"/>
    <property type="match status" value="1"/>
</dbReference>
<dbReference type="PATRIC" id="fig|1391653.3.peg.618"/>
<comment type="function">
    <text evidence="6 8">This protein is one of the early assembly proteins of the 50S ribosomal subunit, although it is not seen to bind rRNA by itself. It is important during the early stages of 50S assembly.</text>
</comment>
<dbReference type="PROSITE" id="PS00783">
    <property type="entry name" value="RIBOSOMAL_L13"/>
    <property type="match status" value="1"/>
</dbReference>
<comment type="subunit">
    <text evidence="2 6">Part of the 50S ribosomal subunit.</text>
</comment>
<dbReference type="RefSeq" id="WP_050724691.1">
    <property type="nucleotide sequence ID" value="NZ_CP012332.1"/>
</dbReference>
<evidence type="ECO:0000256" key="3">
    <source>
        <dbReference type="ARBA" id="ARBA00022980"/>
    </source>
</evidence>
<dbReference type="EMBL" id="CP012332">
    <property type="protein sequence ID" value="AKU90213.1"/>
    <property type="molecule type" value="Genomic_DNA"/>
</dbReference>
<dbReference type="GO" id="GO:0003735">
    <property type="term" value="F:structural constituent of ribosome"/>
    <property type="evidence" value="ECO:0007669"/>
    <property type="project" value="InterPro"/>
</dbReference>
<sequence>MKTHSAQKGEIRRKWFVVDASDKILGRMSSQVAAILKGKHTPLYTPSIDTGDFVIVVNADKVKLTGRKEENKKYYRVGLQGKPGSLKVATAQQLREKRPEDLVKNAVRRMLPRNTLGRQMFTKLKVYAGPAHPHEAQQPQALDIQA</sequence>
<dbReference type="Pfam" id="PF00572">
    <property type="entry name" value="Ribosomal_L13"/>
    <property type="match status" value="1"/>
</dbReference>
<proteinExistence type="inferred from homology"/>
<dbReference type="KEGG" id="vin:AKJ08_0600"/>
<dbReference type="Proteomes" id="UP000055590">
    <property type="component" value="Chromosome"/>
</dbReference>
<comment type="similarity">
    <text evidence="1 6 7">Belongs to the universal ribosomal protein uL13 family.</text>
</comment>
<dbReference type="CDD" id="cd00392">
    <property type="entry name" value="Ribosomal_L13"/>
    <property type="match status" value="1"/>
</dbReference>